<dbReference type="Proteomes" id="UP000226191">
    <property type="component" value="Unassembled WGS sequence"/>
</dbReference>
<organism evidence="2 3">
    <name type="scientific">Cutibacterium acnes</name>
    <name type="common">Propionibacterium acnes</name>
    <dbReference type="NCBI Taxonomy" id="1747"/>
    <lineage>
        <taxon>Bacteria</taxon>
        <taxon>Bacillati</taxon>
        <taxon>Actinomycetota</taxon>
        <taxon>Actinomycetes</taxon>
        <taxon>Propionibacteriales</taxon>
        <taxon>Propionibacteriaceae</taxon>
        <taxon>Cutibacterium</taxon>
    </lineage>
</organism>
<dbReference type="InterPro" id="IPR036102">
    <property type="entry name" value="OsmC/Ohrsf"/>
</dbReference>
<dbReference type="PANTHER" id="PTHR34352">
    <property type="entry name" value="PROTEIN YHFA"/>
    <property type="match status" value="1"/>
</dbReference>
<sequence>MPSATKKVSLVRRSEGHYTATNARGGQIRFGAGKDAEFTPVELLLAAIGGCSSIDVDTVTSRRGEPTQFTVSVSGTKRSDEEGRASLGDVAVDFQLSFPDTEEGREAAGLVNRVVTMSRDKNCTVSRTVEAQTPVAFSIAGEPLD</sequence>
<dbReference type="EMBL" id="CP031442">
    <property type="protein sequence ID" value="AXM07119.1"/>
    <property type="molecule type" value="Genomic_DNA"/>
</dbReference>
<dbReference type="InterPro" id="IPR003718">
    <property type="entry name" value="OsmC/Ohr_fam"/>
</dbReference>
<dbReference type="SUPFAM" id="SSF82784">
    <property type="entry name" value="OsmC-like"/>
    <property type="match status" value="1"/>
</dbReference>
<dbReference type="Proteomes" id="UP000256621">
    <property type="component" value="Chromosome"/>
</dbReference>
<evidence type="ECO:0000313" key="3">
    <source>
        <dbReference type="Proteomes" id="UP000226191"/>
    </source>
</evidence>
<gene>
    <name evidence="2" type="ORF">B1B09_07160</name>
    <name evidence="1" type="ORF">DXN06_08225</name>
</gene>
<accession>A0A2B7IDM7</accession>
<evidence type="ECO:0000313" key="4">
    <source>
        <dbReference type="Proteomes" id="UP000256621"/>
    </source>
</evidence>
<dbReference type="RefSeq" id="WP_002515818.1">
    <property type="nucleotide sequence ID" value="NZ_AP019664.1"/>
</dbReference>
<dbReference type="PANTHER" id="PTHR34352:SF1">
    <property type="entry name" value="PROTEIN YHFA"/>
    <property type="match status" value="1"/>
</dbReference>
<dbReference type="AlphaFoldDB" id="A0A2B7IDM7"/>
<dbReference type="InterPro" id="IPR015946">
    <property type="entry name" value="KH_dom-like_a/b"/>
</dbReference>
<protein>
    <submittedName>
        <fullName evidence="1 2">Peroxiredoxin</fullName>
    </submittedName>
</protein>
<reference evidence="2 3" key="1">
    <citation type="submission" date="2017-02" db="EMBL/GenBank/DDBJ databases">
        <title>Prevalence of linear plasmids in Cutibacterium acnes isolates obtained from cancerous prostatic tissue.</title>
        <authorList>
            <person name="Davidsson S."/>
            <person name="Bruggemann H."/>
        </authorList>
    </citation>
    <scope>NUCLEOTIDE SEQUENCE [LARGE SCALE GENOMIC DNA]</scope>
    <source>
        <strain evidence="2 3">11-78</strain>
    </source>
</reference>
<evidence type="ECO:0000313" key="2">
    <source>
        <dbReference type="EMBL" id="PGF35338.1"/>
    </source>
</evidence>
<evidence type="ECO:0000313" key="1">
    <source>
        <dbReference type="EMBL" id="AXM07119.1"/>
    </source>
</evidence>
<dbReference type="EMBL" id="MVCE01000002">
    <property type="protein sequence ID" value="PGF35338.1"/>
    <property type="molecule type" value="Genomic_DNA"/>
</dbReference>
<dbReference type="OMA" id="ASHDRLC"/>
<proteinExistence type="predicted"/>
<dbReference type="GeneID" id="92858253"/>
<dbReference type="Gene3D" id="3.30.300.20">
    <property type="match status" value="1"/>
</dbReference>
<name>A0A2B7IDM7_CUTAC</name>
<reference evidence="1 4" key="2">
    <citation type="submission" date="2018-08" db="EMBL/GenBank/DDBJ databases">
        <title>Genome sequencing of Cutibacterium acnes KCOM 1315.</title>
        <authorList>
            <person name="Kook J.-K."/>
            <person name="Park S.-N."/>
            <person name="Lim Y.K."/>
        </authorList>
    </citation>
    <scope>NUCLEOTIDE SEQUENCE [LARGE SCALE GENOMIC DNA]</scope>
    <source>
        <strain evidence="1 4">KCOM 1315</strain>
    </source>
</reference>
<dbReference type="Pfam" id="PF02566">
    <property type="entry name" value="OsmC"/>
    <property type="match status" value="1"/>
</dbReference>
<dbReference type="OrthoDB" id="4864805at2"/>